<dbReference type="EMBL" id="LQZG01000001">
    <property type="protein sequence ID" value="OAB88981.1"/>
    <property type="molecule type" value="Genomic_DNA"/>
</dbReference>
<organism evidence="2 3">
    <name type="scientific">Janibacter melonis</name>
    <dbReference type="NCBI Taxonomy" id="262209"/>
    <lineage>
        <taxon>Bacteria</taxon>
        <taxon>Bacillati</taxon>
        <taxon>Actinomycetota</taxon>
        <taxon>Actinomycetes</taxon>
        <taxon>Micrococcales</taxon>
        <taxon>Intrasporangiaceae</taxon>
        <taxon>Janibacter</taxon>
    </lineage>
</organism>
<gene>
    <name evidence="2" type="ORF">AWH69_04260</name>
</gene>
<keyword evidence="1" id="KW-0472">Membrane</keyword>
<comment type="caution">
    <text evidence="2">The sequence shown here is derived from an EMBL/GenBank/DDBJ whole genome shotgun (WGS) entry which is preliminary data.</text>
</comment>
<evidence type="ECO:0000313" key="3">
    <source>
        <dbReference type="Proteomes" id="UP000076976"/>
    </source>
</evidence>
<name>A0A176QH35_9MICO</name>
<proteinExistence type="predicted"/>
<keyword evidence="1" id="KW-1133">Transmembrane helix</keyword>
<keyword evidence="3" id="KW-1185">Reference proteome</keyword>
<accession>A0A176QH35</accession>
<evidence type="ECO:0000256" key="1">
    <source>
        <dbReference type="SAM" id="Phobius"/>
    </source>
</evidence>
<feature type="transmembrane region" description="Helical" evidence="1">
    <location>
        <begin position="79"/>
        <end position="104"/>
    </location>
</feature>
<evidence type="ECO:0000313" key="2">
    <source>
        <dbReference type="EMBL" id="OAB88981.1"/>
    </source>
</evidence>
<protein>
    <submittedName>
        <fullName evidence="2">Uncharacterized protein</fullName>
    </submittedName>
</protein>
<dbReference type="Proteomes" id="UP000076976">
    <property type="component" value="Unassembled WGS sequence"/>
</dbReference>
<reference evidence="2 3" key="1">
    <citation type="submission" date="2016-01" db="EMBL/GenBank/DDBJ databases">
        <title>Janibacter melonis strain CD11_4 genome sequencing and assembly.</title>
        <authorList>
            <person name="Nair G.R."/>
            <person name="Kaur G."/>
            <person name="Chander A.M."/>
            <person name="Mayilraj S."/>
        </authorList>
    </citation>
    <scope>NUCLEOTIDE SEQUENCE [LARGE SCALE GENOMIC DNA]</scope>
    <source>
        <strain evidence="2 3">CD11-4</strain>
    </source>
</reference>
<keyword evidence="1" id="KW-0812">Transmembrane</keyword>
<feature type="transmembrane region" description="Helical" evidence="1">
    <location>
        <begin position="37"/>
        <end position="58"/>
    </location>
</feature>
<dbReference type="AlphaFoldDB" id="A0A176QH35"/>
<sequence length="175" mass="18247">MVARYPAAALGSGMASGGFALGALALLWVAGTGGVPAVAVAVFFAVIWGTAMWALLRARTRAGRDDLSRVMGRPRGSDGMAWTAGALRAVFLGVALLIVSWVGASVLDEGVLAFLPGGLLGASIYTALNTRDLRRWQDDVGLELCTRVGAGPVSWTNDQARRALVAVPRRADPRT</sequence>
<feature type="transmembrane region" description="Helical" evidence="1">
    <location>
        <begin position="110"/>
        <end position="128"/>
    </location>
</feature>
<feature type="transmembrane region" description="Helical" evidence="1">
    <location>
        <begin position="7"/>
        <end position="31"/>
    </location>
</feature>
<dbReference type="STRING" id="262209.AWH69_04260"/>